<dbReference type="InterPro" id="IPR036663">
    <property type="entry name" value="Fumarylacetoacetase_C_sf"/>
</dbReference>
<evidence type="ECO:0000259" key="1">
    <source>
        <dbReference type="Pfam" id="PF01557"/>
    </source>
</evidence>
<keyword evidence="3" id="KW-1185">Reference proteome</keyword>
<dbReference type="Gene3D" id="3.90.850.10">
    <property type="entry name" value="Fumarylacetoacetase-like, C-terminal domain"/>
    <property type="match status" value="1"/>
</dbReference>
<dbReference type="Proteomes" id="UP001601442">
    <property type="component" value="Unassembled WGS sequence"/>
</dbReference>
<reference evidence="2 3" key="1">
    <citation type="submission" date="2024-10" db="EMBL/GenBank/DDBJ databases">
        <title>The Natural Products Discovery Center: Release of the First 8490 Sequenced Strains for Exploring Actinobacteria Biosynthetic Diversity.</title>
        <authorList>
            <person name="Kalkreuter E."/>
            <person name="Kautsar S.A."/>
            <person name="Yang D."/>
            <person name="Bader C.D."/>
            <person name="Teijaro C.N."/>
            <person name="Fluegel L."/>
            <person name="Davis C.M."/>
            <person name="Simpson J.R."/>
            <person name="Lauterbach L."/>
            <person name="Steele A.D."/>
            <person name="Gui C."/>
            <person name="Meng S."/>
            <person name="Li G."/>
            <person name="Viehrig K."/>
            <person name="Ye F."/>
            <person name="Su P."/>
            <person name="Kiefer A.F."/>
            <person name="Nichols A."/>
            <person name="Cepeda A.J."/>
            <person name="Yan W."/>
            <person name="Fan B."/>
            <person name="Jiang Y."/>
            <person name="Adhikari A."/>
            <person name="Zheng C.-J."/>
            <person name="Schuster L."/>
            <person name="Cowan T.M."/>
            <person name="Smanski M.J."/>
            <person name="Chevrette M.G."/>
            <person name="De Carvalho L.P.S."/>
            <person name="Shen B."/>
        </authorList>
    </citation>
    <scope>NUCLEOTIDE SEQUENCE [LARGE SCALE GENOMIC DNA]</scope>
    <source>
        <strain evidence="2 3">NPDC004119</strain>
    </source>
</reference>
<dbReference type="RefSeq" id="WP_387401807.1">
    <property type="nucleotide sequence ID" value="NZ_JBIAMT010000011.1"/>
</dbReference>
<evidence type="ECO:0000313" key="3">
    <source>
        <dbReference type="Proteomes" id="UP001601442"/>
    </source>
</evidence>
<dbReference type="PANTHER" id="PTHR43211:SF1">
    <property type="entry name" value="BLL6422 PROTEIN"/>
    <property type="match status" value="1"/>
</dbReference>
<name>A0ABW6PFE7_9NOCA</name>
<gene>
    <name evidence="2" type="ORF">ACFYU5_35815</name>
</gene>
<dbReference type="SUPFAM" id="SSF56529">
    <property type="entry name" value="FAH"/>
    <property type="match status" value="1"/>
</dbReference>
<sequence>MRFVRHRTDQGPRLAVLDDEDVLINLPIGLDLPTLLSEEGRLFEVAENTLKSTNSGLSLAEADLMAPLDPPTIRDFSAFPEHIAGIAKNVDPEAGIPEIFWEIPTFYFSNPYAAIGPHDDVPIPPGCERFDFEMEVAAVVGHAGRDLTVEEAADHIAGFVVINDFSARDLQFREMQLQLGPAKGKDSATALGTVFVTADELASRRSGTSYDLSMEVRVNGKTIGTDRLDSMAWSFPALAAYASRGTWIRPGDLLGSGTCQGGCLAELWGRHGMDSYPPLHPGDVVTTDVELLGGTRNVVVPGTAPHKITPELRR</sequence>
<dbReference type="GO" id="GO:0016787">
    <property type="term" value="F:hydrolase activity"/>
    <property type="evidence" value="ECO:0007669"/>
    <property type="project" value="UniProtKB-KW"/>
</dbReference>
<proteinExistence type="predicted"/>
<dbReference type="Pfam" id="PF01557">
    <property type="entry name" value="FAA_hydrolase"/>
    <property type="match status" value="1"/>
</dbReference>
<evidence type="ECO:0000313" key="2">
    <source>
        <dbReference type="EMBL" id="MFF0501802.1"/>
    </source>
</evidence>
<dbReference type="PANTHER" id="PTHR43211">
    <property type="entry name" value="FUMARYLACETOACETATE HYDROLASE"/>
    <property type="match status" value="1"/>
</dbReference>
<accession>A0ABW6PFE7</accession>
<dbReference type="InterPro" id="IPR011234">
    <property type="entry name" value="Fumarylacetoacetase-like_C"/>
</dbReference>
<feature type="domain" description="Fumarylacetoacetase-like C-terminal" evidence="1">
    <location>
        <begin position="74"/>
        <end position="300"/>
    </location>
</feature>
<organism evidence="2 3">
    <name type="scientific">Nocardia aobensis</name>
    <dbReference type="NCBI Taxonomy" id="257277"/>
    <lineage>
        <taxon>Bacteria</taxon>
        <taxon>Bacillati</taxon>
        <taxon>Actinomycetota</taxon>
        <taxon>Actinomycetes</taxon>
        <taxon>Mycobacteriales</taxon>
        <taxon>Nocardiaceae</taxon>
        <taxon>Nocardia</taxon>
    </lineage>
</organism>
<protein>
    <submittedName>
        <fullName evidence="2">Fumarylacetoacetate hydrolase family protein</fullName>
    </submittedName>
</protein>
<comment type="caution">
    <text evidence="2">The sequence shown here is derived from an EMBL/GenBank/DDBJ whole genome shotgun (WGS) entry which is preliminary data.</text>
</comment>
<dbReference type="EMBL" id="JBIAMT010000011">
    <property type="protein sequence ID" value="MFF0501802.1"/>
    <property type="molecule type" value="Genomic_DNA"/>
</dbReference>
<keyword evidence="2" id="KW-0378">Hydrolase</keyword>